<evidence type="ECO:0000256" key="1">
    <source>
        <dbReference type="SAM" id="Phobius"/>
    </source>
</evidence>
<proteinExistence type="predicted"/>
<accession>A0A356LMP4</accession>
<dbReference type="AlphaFoldDB" id="A0A356LMP4"/>
<protein>
    <submittedName>
        <fullName evidence="2">Uncharacterized protein</fullName>
    </submittedName>
</protein>
<dbReference type="Proteomes" id="UP000264036">
    <property type="component" value="Unassembled WGS sequence"/>
</dbReference>
<reference evidence="2 3" key="1">
    <citation type="journal article" date="2018" name="Nat. Biotechnol.">
        <title>A standardized bacterial taxonomy based on genome phylogeny substantially revises the tree of life.</title>
        <authorList>
            <person name="Parks D.H."/>
            <person name="Chuvochina M."/>
            <person name="Waite D.W."/>
            <person name="Rinke C."/>
            <person name="Skarshewski A."/>
            <person name="Chaumeil P.A."/>
            <person name="Hugenholtz P."/>
        </authorList>
    </citation>
    <scope>NUCLEOTIDE SEQUENCE [LARGE SCALE GENOMIC DNA]</scope>
    <source>
        <strain evidence="2">UBA10707</strain>
    </source>
</reference>
<organism evidence="2 3">
    <name type="scientific">Advenella kashmirensis</name>
    <dbReference type="NCBI Taxonomy" id="310575"/>
    <lineage>
        <taxon>Bacteria</taxon>
        <taxon>Pseudomonadati</taxon>
        <taxon>Pseudomonadota</taxon>
        <taxon>Betaproteobacteria</taxon>
        <taxon>Burkholderiales</taxon>
        <taxon>Alcaligenaceae</taxon>
    </lineage>
</organism>
<feature type="transmembrane region" description="Helical" evidence="1">
    <location>
        <begin position="54"/>
        <end position="81"/>
    </location>
</feature>
<keyword evidence="1" id="KW-0812">Transmembrane</keyword>
<dbReference type="EMBL" id="DOEK01000047">
    <property type="protein sequence ID" value="HBP31998.1"/>
    <property type="molecule type" value="Genomic_DNA"/>
</dbReference>
<sequence>MLRFDMIRISNSFVWYFANRKMAFSSWSSRQFVFLLQMQKMRTKNQRPKETIGLLYLWIGSANYVEFPSLGFLHVIATILLRKHMQWAPFFIVLILLIFYIKLQIAILFFKIYCIRKIKRAHSASWFN</sequence>
<gene>
    <name evidence="2" type="ORF">DD666_21635</name>
</gene>
<comment type="caution">
    <text evidence="2">The sequence shown here is derived from an EMBL/GenBank/DDBJ whole genome shotgun (WGS) entry which is preliminary data.</text>
</comment>
<keyword evidence="1" id="KW-0472">Membrane</keyword>
<evidence type="ECO:0000313" key="2">
    <source>
        <dbReference type="EMBL" id="HBP31998.1"/>
    </source>
</evidence>
<evidence type="ECO:0000313" key="3">
    <source>
        <dbReference type="Proteomes" id="UP000264036"/>
    </source>
</evidence>
<name>A0A356LMP4_9BURK</name>
<feature type="transmembrane region" description="Helical" evidence="1">
    <location>
        <begin position="87"/>
        <end position="110"/>
    </location>
</feature>
<keyword evidence="1" id="KW-1133">Transmembrane helix</keyword>